<dbReference type="RefSeq" id="WP_013682973.1">
    <property type="nucleotide sequence ID" value="NC_015320.1"/>
</dbReference>
<keyword evidence="3" id="KW-1185">Reference proteome</keyword>
<dbReference type="OrthoDB" id="86287at2157"/>
<feature type="transmembrane region" description="Helical" evidence="1">
    <location>
        <begin position="59"/>
        <end position="88"/>
    </location>
</feature>
<dbReference type="Proteomes" id="UP000008136">
    <property type="component" value="Chromosome"/>
</dbReference>
<keyword evidence="1" id="KW-1133">Transmembrane helix</keyword>
<evidence type="ECO:0008006" key="4">
    <source>
        <dbReference type="Google" id="ProtNLM"/>
    </source>
</evidence>
<dbReference type="AlphaFoldDB" id="F2KNY9"/>
<feature type="transmembrane region" description="Helical" evidence="1">
    <location>
        <begin position="116"/>
        <end position="143"/>
    </location>
</feature>
<dbReference type="EMBL" id="CP002588">
    <property type="protein sequence ID" value="AEA46297.1"/>
    <property type="molecule type" value="Genomic_DNA"/>
</dbReference>
<name>F2KNY9_ARCVS</name>
<proteinExistence type="predicted"/>
<feature type="transmembrane region" description="Helical" evidence="1">
    <location>
        <begin position="149"/>
        <end position="172"/>
    </location>
</feature>
<feature type="transmembrane region" description="Helical" evidence="1">
    <location>
        <begin position="184"/>
        <end position="205"/>
    </location>
</feature>
<dbReference type="GO" id="GO:0140359">
    <property type="term" value="F:ABC-type transporter activity"/>
    <property type="evidence" value="ECO:0007669"/>
    <property type="project" value="InterPro"/>
</dbReference>
<evidence type="ECO:0000313" key="3">
    <source>
        <dbReference type="Proteomes" id="UP000008136"/>
    </source>
</evidence>
<keyword evidence="1" id="KW-0812">Transmembrane</keyword>
<evidence type="ECO:0000256" key="1">
    <source>
        <dbReference type="SAM" id="Phobius"/>
    </source>
</evidence>
<accession>F2KNY9</accession>
<keyword evidence="1" id="KW-0472">Membrane</keyword>
<organism evidence="2 3">
    <name type="scientific">Archaeoglobus veneficus (strain DSM 11195 / SNP6)</name>
    <dbReference type="NCBI Taxonomy" id="693661"/>
    <lineage>
        <taxon>Archaea</taxon>
        <taxon>Methanobacteriati</taxon>
        <taxon>Methanobacteriota</taxon>
        <taxon>Archaeoglobi</taxon>
        <taxon>Archaeoglobales</taxon>
        <taxon>Archaeoglobaceae</taxon>
        <taxon>Archaeoglobus</taxon>
    </lineage>
</organism>
<dbReference type="GO" id="GO:0005886">
    <property type="term" value="C:plasma membrane"/>
    <property type="evidence" value="ECO:0007669"/>
    <property type="project" value="UniProtKB-SubCell"/>
</dbReference>
<dbReference type="GeneID" id="10393355"/>
<gene>
    <name evidence="2" type="ordered locus">Arcve_0261</name>
</gene>
<feature type="transmembrane region" description="Helical" evidence="1">
    <location>
        <begin position="280"/>
        <end position="299"/>
    </location>
</feature>
<dbReference type="PANTHER" id="PTHR43471">
    <property type="entry name" value="ABC TRANSPORTER PERMEASE"/>
    <property type="match status" value="1"/>
</dbReference>
<evidence type="ECO:0000313" key="2">
    <source>
        <dbReference type="EMBL" id="AEA46297.1"/>
    </source>
</evidence>
<dbReference type="Pfam" id="PF12679">
    <property type="entry name" value="ABC2_membrane_2"/>
    <property type="match status" value="1"/>
</dbReference>
<reference evidence="2 3" key="1">
    <citation type="submission" date="2011-03" db="EMBL/GenBank/DDBJ databases">
        <title>The complete genome of Archaeoglobus veneficus SNP6.</title>
        <authorList>
            <consortium name="US DOE Joint Genome Institute (JGI-PGF)"/>
            <person name="Lucas S."/>
            <person name="Copeland A."/>
            <person name="Lapidus A."/>
            <person name="Bruce D."/>
            <person name="Goodwin L."/>
            <person name="Pitluck S."/>
            <person name="Kyrpides N."/>
            <person name="Mavromatis K."/>
            <person name="Pagani I."/>
            <person name="Ivanova N."/>
            <person name="Mikhailova N."/>
            <person name="Lu M."/>
            <person name="Detter J.C."/>
            <person name="Tapia R."/>
            <person name="Han C."/>
            <person name="Land M."/>
            <person name="Hauser L."/>
            <person name="Markowitz V."/>
            <person name="Cheng J.-F."/>
            <person name="Hugenholtz P."/>
            <person name="Woyke T."/>
            <person name="Wu D."/>
            <person name="Spring S."/>
            <person name="Brambilla E."/>
            <person name="Klenk H.-P."/>
            <person name="Eisen J.A."/>
        </authorList>
    </citation>
    <scope>NUCLEOTIDE SEQUENCE [LARGE SCALE GENOMIC DNA]</scope>
    <source>
        <strain>SNP6</strain>
    </source>
</reference>
<protein>
    <recommendedName>
        <fullName evidence="4">ABC transporter permease</fullName>
    </recommendedName>
</protein>
<feature type="transmembrane region" description="Helical" evidence="1">
    <location>
        <begin position="20"/>
        <end position="39"/>
    </location>
</feature>
<dbReference type="eggNOG" id="arCOG02436">
    <property type="taxonomic scope" value="Archaea"/>
</dbReference>
<sequence length="303" mass="33422">MNVLVVAKKEFIDQITSKRFLTLLLAIVLITGFSMYSGAKSFKERAEAFYAGQIEEKPSVISIFSMMGSLGISSFGGFLGLIMGFDLITKEKEKNTLKTLLSHPIYRDSIINGKALGAFAALSLAVALTLGMALGIIVMFGILPSFNDLINIAKFGCVTLAYLFTFFSIALFTSTIAKDSGSSLLMAFGIFILLTAIVPLLGLFLSEALAGEAPPMPVSDGKIDQSIMEEYQQKFQEYWERRMAIMDFFTVLSPSANYQKLVSSLDERDLFGSRDVTKNVISFVALPVILFVLSYLRFLRMEI</sequence>
<dbReference type="PANTHER" id="PTHR43471:SF14">
    <property type="entry name" value="ABC-2 TYPE TRANSPORT SYSTEM PERMEASE PROTEIN"/>
    <property type="match status" value="1"/>
</dbReference>
<dbReference type="KEGG" id="ave:Arcve_0261"/>
<dbReference type="STRING" id="693661.Arcve_0261"/>
<dbReference type="HOGENOM" id="CLU_068384_0_0_2"/>